<feature type="non-terminal residue" evidence="1">
    <location>
        <position position="1"/>
    </location>
</feature>
<accession>A0A1E5W4W9</accession>
<dbReference type="Proteomes" id="UP000095767">
    <property type="component" value="Unassembled WGS sequence"/>
</dbReference>
<keyword evidence="2" id="KW-1185">Reference proteome</keyword>
<gene>
    <name evidence="1" type="ORF">BAE44_0006616</name>
</gene>
<proteinExistence type="predicted"/>
<comment type="caution">
    <text evidence="1">The sequence shown here is derived from an EMBL/GenBank/DDBJ whole genome shotgun (WGS) entry which is preliminary data.</text>
</comment>
<organism evidence="1 2">
    <name type="scientific">Dichanthelium oligosanthes</name>
    <dbReference type="NCBI Taxonomy" id="888268"/>
    <lineage>
        <taxon>Eukaryota</taxon>
        <taxon>Viridiplantae</taxon>
        <taxon>Streptophyta</taxon>
        <taxon>Embryophyta</taxon>
        <taxon>Tracheophyta</taxon>
        <taxon>Spermatophyta</taxon>
        <taxon>Magnoliopsida</taxon>
        <taxon>Liliopsida</taxon>
        <taxon>Poales</taxon>
        <taxon>Poaceae</taxon>
        <taxon>PACMAD clade</taxon>
        <taxon>Panicoideae</taxon>
        <taxon>Panicodae</taxon>
        <taxon>Paniceae</taxon>
        <taxon>Dichantheliinae</taxon>
        <taxon>Dichanthelium</taxon>
    </lineage>
</organism>
<dbReference type="EMBL" id="LWDX02021450">
    <property type="protein sequence ID" value="OEL32360.1"/>
    <property type="molecule type" value="Genomic_DNA"/>
</dbReference>
<name>A0A1E5W4W9_9POAL</name>
<reference evidence="1 2" key="1">
    <citation type="submission" date="2016-09" db="EMBL/GenBank/DDBJ databases">
        <title>The draft genome of Dichanthelium oligosanthes: A C3 panicoid grass species.</title>
        <authorList>
            <person name="Studer A.J."/>
            <person name="Schnable J.C."/>
            <person name="Brutnell T.P."/>
        </authorList>
    </citation>
    <scope>NUCLEOTIDE SEQUENCE [LARGE SCALE GENOMIC DNA]</scope>
    <source>
        <strain evidence="2">cv. Kellogg 1175</strain>
        <tissue evidence="1">Leaf</tissue>
    </source>
</reference>
<protein>
    <submittedName>
        <fullName evidence="1">Uncharacterized protein</fullName>
    </submittedName>
</protein>
<dbReference type="AlphaFoldDB" id="A0A1E5W4W9"/>
<evidence type="ECO:0000313" key="2">
    <source>
        <dbReference type="Proteomes" id="UP000095767"/>
    </source>
</evidence>
<sequence length="42" mass="4691">LQSHPWLCAAYGAAGCLRRRPSVYVLDQVGRTSAAWWFSPGR</sequence>
<evidence type="ECO:0000313" key="1">
    <source>
        <dbReference type="EMBL" id="OEL32360.1"/>
    </source>
</evidence>